<dbReference type="SUPFAM" id="SSF53720">
    <property type="entry name" value="ALDH-like"/>
    <property type="match status" value="1"/>
</dbReference>
<comment type="caution">
    <text evidence="5">The sequence shown here is derived from an EMBL/GenBank/DDBJ whole genome shotgun (WGS) entry which is preliminary data.</text>
</comment>
<comment type="similarity">
    <text evidence="1">Belongs to the aldehyde dehydrogenase family.</text>
</comment>
<feature type="domain" description="Aldehyde dehydrogenase" evidence="4">
    <location>
        <begin position="3"/>
        <end position="450"/>
    </location>
</feature>
<evidence type="ECO:0000313" key="6">
    <source>
        <dbReference type="Proteomes" id="UP001589748"/>
    </source>
</evidence>
<dbReference type="PANTHER" id="PTHR43217">
    <property type="entry name" value="SUCCINATE SEMIALDEHYDE DEHYDROGENASE [NAD(P)+] SAD"/>
    <property type="match status" value="1"/>
</dbReference>
<protein>
    <submittedName>
        <fullName evidence="5">NAD-dependent succinate-semialdehyde dehydrogenase</fullName>
    </submittedName>
</protein>
<keyword evidence="3" id="KW-0560">Oxidoreductase</keyword>
<dbReference type="InterPro" id="IPR044148">
    <property type="entry name" value="ALDH_GabD1-like"/>
</dbReference>
<evidence type="ECO:0000259" key="4">
    <source>
        <dbReference type="Pfam" id="PF00171"/>
    </source>
</evidence>
<evidence type="ECO:0000256" key="2">
    <source>
        <dbReference type="ARBA" id="ARBA00022857"/>
    </source>
</evidence>
<gene>
    <name evidence="5" type="ORF">ACFFVI_09995</name>
</gene>
<dbReference type="CDD" id="cd07100">
    <property type="entry name" value="ALDH_SSADH1_GabD1"/>
    <property type="match status" value="1"/>
</dbReference>
<proteinExistence type="inferred from homology"/>
<evidence type="ECO:0000313" key="5">
    <source>
        <dbReference type="EMBL" id="MFB9377303.1"/>
    </source>
</evidence>
<dbReference type="RefSeq" id="WP_380139262.1">
    <property type="nucleotide sequence ID" value="NZ_JBHLUI010000010.1"/>
</dbReference>
<dbReference type="PANTHER" id="PTHR43217:SF2">
    <property type="entry name" value="SUCCINATE-SEMIALDEHYDE DEHYDROGENASE [NADP(+)]"/>
    <property type="match status" value="1"/>
</dbReference>
<dbReference type="InterPro" id="IPR016161">
    <property type="entry name" value="Ald_DH/histidinol_DH"/>
</dbReference>
<reference evidence="5 6" key="1">
    <citation type="submission" date="2024-09" db="EMBL/GenBank/DDBJ databases">
        <authorList>
            <person name="Sun Q."/>
            <person name="Mori K."/>
        </authorList>
    </citation>
    <scope>NUCLEOTIDE SEQUENCE [LARGE SCALE GENOMIC DNA]</scope>
    <source>
        <strain evidence="5 6">TISTR 1856</strain>
    </source>
</reference>
<name>A0ABV5LTA7_9ACTN</name>
<dbReference type="InterPro" id="IPR016162">
    <property type="entry name" value="Ald_DH_N"/>
</dbReference>
<keyword evidence="2" id="KW-0521">NADP</keyword>
<dbReference type="Gene3D" id="3.40.309.10">
    <property type="entry name" value="Aldehyde Dehydrogenase, Chain A, domain 2"/>
    <property type="match status" value="1"/>
</dbReference>
<accession>A0ABV5LTA7</accession>
<dbReference type="EMBL" id="JBHMDM010000005">
    <property type="protein sequence ID" value="MFB9377303.1"/>
    <property type="molecule type" value="Genomic_DNA"/>
</dbReference>
<organism evidence="5 6">
    <name type="scientific">Kineococcus gynurae</name>
    <dbReference type="NCBI Taxonomy" id="452979"/>
    <lineage>
        <taxon>Bacteria</taxon>
        <taxon>Bacillati</taxon>
        <taxon>Actinomycetota</taxon>
        <taxon>Actinomycetes</taxon>
        <taxon>Kineosporiales</taxon>
        <taxon>Kineosporiaceae</taxon>
        <taxon>Kineococcus</taxon>
    </lineage>
</organism>
<dbReference type="Gene3D" id="3.40.605.10">
    <property type="entry name" value="Aldehyde Dehydrogenase, Chain A, domain 1"/>
    <property type="match status" value="1"/>
</dbReference>
<dbReference type="InterPro" id="IPR016160">
    <property type="entry name" value="Ald_DH_CS_CYS"/>
</dbReference>
<dbReference type="Pfam" id="PF00171">
    <property type="entry name" value="Aldedh"/>
    <property type="match status" value="1"/>
</dbReference>
<dbReference type="InterPro" id="IPR016163">
    <property type="entry name" value="Ald_DH_C"/>
</dbReference>
<dbReference type="PROSITE" id="PS00070">
    <property type="entry name" value="ALDEHYDE_DEHYDR_CYS"/>
    <property type="match status" value="1"/>
</dbReference>
<evidence type="ECO:0000256" key="1">
    <source>
        <dbReference type="ARBA" id="ARBA00009986"/>
    </source>
</evidence>
<sequence length="453" mass="47606">MTTFAVVNPTTGERGEPYPLLDADGIEAALARAQAAFEGDSRSLEDRCALLRRIAQVHRDRAAELADAIVAEMGKPREQAIGEVDFCADIYEYYADIAPQLLAEKELPVAGGEGTAVLRSNPVGVLFGIMPWNFPAYQVARFAAPNLVLGNTIVLKHAPQCPSSALLLEEFIAEAGAPDGAYVNVFVDNDQSAEIIADPRVRGVSLTGSERAGAAVAEVAGRNLKKVVLELGGSDPFIVLSADDLDSVVDSAVAARLDNNGQACNAAKRFIVAEGIHDEFLRKFVAKLSEVTVGDPNAEGTTLGPLSSASAAETLRTQVENAIADGASVALRGEQDGTSFAPVVLTDVKPGTKAYTEEFFGPVAVVHKVADEAAAVQLANDTPFGLGSYVFTTDPKQADRVADALDVGMVFVNAVGAEGAELPFGGTKRSGYGRELGPLGLQEFCNVKMIRKA</sequence>
<dbReference type="Proteomes" id="UP001589748">
    <property type="component" value="Unassembled WGS sequence"/>
</dbReference>
<evidence type="ECO:0000256" key="3">
    <source>
        <dbReference type="ARBA" id="ARBA00023002"/>
    </source>
</evidence>
<keyword evidence="6" id="KW-1185">Reference proteome</keyword>
<dbReference type="InterPro" id="IPR047110">
    <property type="entry name" value="GABD/Sad-like"/>
</dbReference>
<dbReference type="InterPro" id="IPR015590">
    <property type="entry name" value="Aldehyde_DH_dom"/>
</dbReference>